<comment type="similarity">
    <text evidence="1">Belongs to the leucine-binding protein family.</text>
</comment>
<dbReference type="PANTHER" id="PTHR30483:SF6">
    <property type="entry name" value="PERIPLASMIC BINDING PROTEIN OF ABC TRANSPORTER FOR NATURAL AMINO ACIDS"/>
    <property type="match status" value="1"/>
</dbReference>
<comment type="caution">
    <text evidence="5">The sequence shown here is derived from an EMBL/GenBank/DDBJ whole genome shotgun (WGS) entry which is preliminary data.</text>
</comment>
<organism evidence="5 6">
    <name type="scientific">Bosea vaviloviae</name>
    <dbReference type="NCBI Taxonomy" id="1526658"/>
    <lineage>
        <taxon>Bacteria</taxon>
        <taxon>Pseudomonadati</taxon>
        <taxon>Pseudomonadota</taxon>
        <taxon>Alphaproteobacteria</taxon>
        <taxon>Hyphomicrobiales</taxon>
        <taxon>Boseaceae</taxon>
        <taxon>Bosea</taxon>
    </lineage>
</organism>
<reference evidence="5 6" key="1">
    <citation type="submission" date="2015-07" db="EMBL/GenBank/DDBJ databases">
        <title>Whole genome sequencing of Bosea vaviloviae isolated from cave pool.</title>
        <authorList>
            <person name="Tan N.E.H."/>
            <person name="Lee Y.P."/>
            <person name="Gan H.M."/>
            <person name="Barton H."/>
            <person name="Savka M.A."/>
        </authorList>
    </citation>
    <scope>NUCLEOTIDE SEQUENCE [LARGE SCALE GENOMIC DNA]</scope>
    <source>
        <strain evidence="5 6">SD260</strain>
    </source>
</reference>
<evidence type="ECO:0000256" key="1">
    <source>
        <dbReference type="ARBA" id="ARBA00010062"/>
    </source>
</evidence>
<evidence type="ECO:0000259" key="4">
    <source>
        <dbReference type="Pfam" id="PF13458"/>
    </source>
</evidence>
<keyword evidence="3" id="KW-0813">Transport</keyword>
<dbReference type="Gene3D" id="3.40.50.2300">
    <property type="match status" value="2"/>
</dbReference>
<dbReference type="InterPro" id="IPR028082">
    <property type="entry name" value="Peripla_BP_I"/>
</dbReference>
<protein>
    <submittedName>
        <fullName evidence="5">ABC transporter permease</fullName>
    </submittedName>
</protein>
<dbReference type="Pfam" id="PF13458">
    <property type="entry name" value="Peripla_BP_6"/>
    <property type="match status" value="1"/>
</dbReference>
<keyword evidence="6" id="KW-1185">Reference proteome</keyword>
<dbReference type="PANTHER" id="PTHR30483">
    <property type="entry name" value="LEUCINE-SPECIFIC-BINDING PROTEIN"/>
    <property type="match status" value="1"/>
</dbReference>
<evidence type="ECO:0000256" key="2">
    <source>
        <dbReference type="ARBA" id="ARBA00022729"/>
    </source>
</evidence>
<dbReference type="EMBL" id="LGSZ01000029">
    <property type="protein sequence ID" value="KPH81429.1"/>
    <property type="molecule type" value="Genomic_DNA"/>
</dbReference>
<evidence type="ECO:0000313" key="6">
    <source>
        <dbReference type="Proteomes" id="UP000037822"/>
    </source>
</evidence>
<dbReference type="InterPro" id="IPR051010">
    <property type="entry name" value="BCAA_transport"/>
</dbReference>
<proteinExistence type="inferred from homology"/>
<keyword evidence="2" id="KW-0732">Signal</keyword>
<evidence type="ECO:0000313" key="5">
    <source>
        <dbReference type="EMBL" id="KPH81429.1"/>
    </source>
</evidence>
<accession>A0A0N1F612</accession>
<evidence type="ECO:0000256" key="3">
    <source>
        <dbReference type="ARBA" id="ARBA00022970"/>
    </source>
</evidence>
<dbReference type="GO" id="GO:0006865">
    <property type="term" value="P:amino acid transport"/>
    <property type="evidence" value="ECO:0007669"/>
    <property type="project" value="UniProtKB-KW"/>
</dbReference>
<feature type="domain" description="Leucine-binding protein" evidence="4">
    <location>
        <begin position="18"/>
        <end position="353"/>
    </location>
</feature>
<keyword evidence="3" id="KW-0029">Amino-acid transport</keyword>
<name>A0A0N1F612_9HYPH</name>
<dbReference type="AlphaFoldDB" id="A0A0N1F612"/>
<dbReference type="CDD" id="cd06327">
    <property type="entry name" value="PBP1_SBP-like"/>
    <property type="match status" value="1"/>
</dbReference>
<dbReference type="Proteomes" id="UP000037822">
    <property type="component" value="Unassembled WGS sequence"/>
</dbReference>
<dbReference type="SUPFAM" id="SSF53822">
    <property type="entry name" value="Periplasmic binding protein-like I"/>
    <property type="match status" value="1"/>
</dbReference>
<dbReference type="InterPro" id="IPR028081">
    <property type="entry name" value="Leu-bd"/>
</dbReference>
<dbReference type="PATRIC" id="fig|1526658.3.peg.2740"/>
<sequence>MLAAGFIAGPTGASAQEPFKIGSLSDMSGIVVDLSGPGTVVAMQLAAEDFGGKVLGRPIQILSADHLNKPDVGIAAARKWYDEGVSAIFDVGITSVALGVQQLTRDKNKIAIYLSSASSDLTGKACSPFGIHWTYNNYSQALGVTKYYLDAGKKNWYFMTVDYAYGHNVQRDTTGMVEAGQGKIIGSARHAFDNKDFSSDLLKAQGSGANVIALATTTGHVASIVKQADEFGIRPKQEMAALSLTLHDVKGMGLQTAQGLVVTAPFYWDQSEETRAFAQRYKARFGKMPNMVQASAYGAVMHYLKAVQAVGADDTAKVAAKMKDTPINDFMTRNGRIREDGRVIRDMYVFRVKAPSASKSEWDLYELVSTIPGEEAFQKADAAACPLVKG</sequence>
<gene>
    <name evidence="5" type="ORF">AE618_08585</name>
</gene>